<protein>
    <recommendedName>
        <fullName evidence="1">BACK domain-containing protein</fullName>
    </recommendedName>
</protein>
<name>A0A7S1KVY2_9EUKA</name>
<feature type="domain" description="BACK" evidence="1">
    <location>
        <begin position="667"/>
        <end position="725"/>
    </location>
</feature>
<dbReference type="Pfam" id="PF07707">
    <property type="entry name" value="BACK"/>
    <property type="match status" value="1"/>
</dbReference>
<sequence length="1097" mass="126306">MTHLYLNLYVNQSLPPNLTLLCPPSPSSFSSSSFSHCDSVQLHSFVLQSAGARHVFIDNQQHSTNQHSSNTSNATTILLPPFLSKPKLSLFIKYLYGAIPEIYCGVEDESSKEDAENEEGFNVALIWLLRVWHLERQALNLTVILENILSARANDSCGSTNASLKSVYTEERLLVKLLDECVAMVDQEANEETCTLQRETITQSNGKDTPHTSSCSRLKMTQEMHTNWMSDLQRWVGMAMERLWRESSKSVRSFSNTWAELKLRHISELAKKLEKDAPSDPEKQQNIMTHFETWIGANLETVAQNPDVLQCLLSHVRITDTNCQMYRSVLNVLYHETDSLARGQKRSSNNLDQLSNRALLITQLTVQLKETIREFITSQFERYDEIFFNCVASSQLHNIHEIQRESCQSAPLISLSLLSVLDASQFWSLVDSSKSLEAIVAAFFEYSRARDLTLLRFDIEKGHALSVRLKAEFVQLIRETESLGLDPKLFPLIEHEDVAICILNTFKSVYDSKLKHLNATAPKITKIRMLFAQLLENEDCMGRAQRTEYLLSINNLALALLQYRRAKKLLEQHHDNLMTRCTTEWILLSLREDRRCFVHHFMPFIFPRSSVESSLSVLSVPPTSNTGNQESTQLLETNFEGALRMVVSCNRTLCAAYKLLKEKPRHLLPLLFSMDSLIVESENAIYDTAVEYLDSNTDASDDMRQNLFKSVRCEHLSKSHWNRFVKNTQIDPVYRLEQAMYLSNISVGSETCRLNRKAQYKTFPHEQENGCGILFALGKNLHNERFRNPCKERKHVMIETRFQQTPSNIHEICESQGTVRLIGCHGEAVTLKFAPHLQCHLSGFLLDAQWTNTRTWSLRVSVDGHFFCTVYHAVDKLCEGEIFVPLPPSTTKEYVQYIRFVDHGTRKSLEIDTQQEEKYFDALQCPGDFMLKRLEFFGTIRFQWDSSFVVHDLATPQSAADRFFHSQMKHTRKSIRHCLNKAASEQGQSEGEHDTIRVSFGYLSEDVLDYLLKESSKYTETLESQEERHIFFPHAQDFALGAEWNALPDDSLSAESGREIRHLVEDLRLFFCGRDNTLRMEFHAKKQQRMDVYERWH</sequence>
<gene>
    <name evidence="2" type="ORF">PCOS0759_LOCUS8890</name>
</gene>
<dbReference type="EMBL" id="HBGD01010811">
    <property type="protein sequence ID" value="CAD9085636.1"/>
    <property type="molecule type" value="Transcribed_RNA"/>
</dbReference>
<proteinExistence type="predicted"/>
<reference evidence="2" key="1">
    <citation type="submission" date="2021-01" db="EMBL/GenBank/DDBJ databases">
        <authorList>
            <person name="Corre E."/>
            <person name="Pelletier E."/>
            <person name="Niang G."/>
            <person name="Scheremetjew M."/>
            <person name="Finn R."/>
            <person name="Kale V."/>
            <person name="Holt S."/>
            <person name="Cochrane G."/>
            <person name="Meng A."/>
            <person name="Brown T."/>
            <person name="Cohen L."/>
        </authorList>
    </citation>
    <scope>NUCLEOTIDE SEQUENCE</scope>
    <source>
        <strain evidence="2">WS</strain>
    </source>
</reference>
<evidence type="ECO:0000313" key="2">
    <source>
        <dbReference type="EMBL" id="CAD9085636.1"/>
    </source>
</evidence>
<dbReference type="AlphaFoldDB" id="A0A7S1KVY2"/>
<evidence type="ECO:0000259" key="1">
    <source>
        <dbReference type="Pfam" id="PF07707"/>
    </source>
</evidence>
<dbReference type="InterPro" id="IPR011705">
    <property type="entry name" value="BACK"/>
</dbReference>
<organism evidence="2">
    <name type="scientific">Percolomonas cosmopolitus</name>
    <dbReference type="NCBI Taxonomy" id="63605"/>
    <lineage>
        <taxon>Eukaryota</taxon>
        <taxon>Discoba</taxon>
        <taxon>Heterolobosea</taxon>
        <taxon>Tetramitia</taxon>
        <taxon>Eutetramitia</taxon>
        <taxon>Percolomonadidae</taxon>
        <taxon>Percolomonas</taxon>
    </lineage>
</organism>
<accession>A0A7S1KVY2</accession>